<reference evidence="2" key="1">
    <citation type="journal article" date="2023" name="Nat. Plants">
        <title>Single-cell RNA sequencing provides a high-resolution roadmap for understanding the multicellular compartmentation of specialized metabolism.</title>
        <authorList>
            <person name="Sun S."/>
            <person name="Shen X."/>
            <person name="Li Y."/>
            <person name="Li Y."/>
            <person name="Wang S."/>
            <person name="Li R."/>
            <person name="Zhang H."/>
            <person name="Shen G."/>
            <person name="Guo B."/>
            <person name="Wei J."/>
            <person name="Xu J."/>
            <person name="St-Pierre B."/>
            <person name="Chen S."/>
            <person name="Sun C."/>
        </authorList>
    </citation>
    <scope>NUCLEOTIDE SEQUENCE [LARGE SCALE GENOMIC DNA]</scope>
</reference>
<dbReference type="EMBL" id="CM044701">
    <property type="protein sequence ID" value="KAI5680739.1"/>
    <property type="molecule type" value="Genomic_DNA"/>
</dbReference>
<proteinExistence type="predicted"/>
<name>A0ACC0C768_CATRO</name>
<organism evidence="1 2">
    <name type="scientific">Catharanthus roseus</name>
    <name type="common">Madagascar periwinkle</name>
    <name type="synonym">Vinca rosea</name>
    <dbReference type="NCBI Taxonomy" id="4058"/>
    <lineage>
        <taxon>Eukaryota</taxon>
        <taxon>Viridiplantae</taxon>
        <taxon>Streptophyta</taxon>
        <taxon>Embryophyta</taxon>
        <taxon>Tracheophyta</taxon>
        <taxon>Spermatophyta</taxon>
        <taxon>Magnoliopsida</taxon>
        <taxon>eudicotyledons</taxon>
        <taxon>Gunneridae</taxon>
        <taxon>Pentapetalae</taxon>
        <taxon>asterids</taxon>
        <taxon>lamiids</taxon>
        <taxon>Gentianales</taxon>
        <taxon>Apocynaceae</taxon>
        <taxon>Rauvolfioideae</taxon>
        <taxon>Vinceae</taxon>
        <taxon>Catharanthinae</taxon>
        <taxon>Catharanthus</taxon>
    </lineage>
</organism>
<keyword evidence="2" id="KW-1185">Reference proteome</keyword>
<evidence type="ECO:0000313" key="2">
    <source>
        <dbReference type="Proteomes" id="UP001060085"/>
    </source>
</evidence>
<comment type="caution">
    <text evidence="1">The sequence shown here is derived from an EMBL/GenBank/DDBJ whole genome shotgun (WGS) entry which is preliminary data.</text>
</comment>
<accession>A0ACC0C768</accession>
<dbReference type="Proteomes" id="UP001060085">
    <property type="component" value="Linkage Group LG01"/>
</dbReference>
<gene>
    <name evidence="1" type="ORF">M9H77_01966</name>
</gene>
<evidence type="ECO:0000313" key="1">
    <source>
        <dbReference type="EMBL" id="KAI5680739.1"/>
    </source>
</evidence>
<protein>
    <submittedName>
        <fullName evidence="1">Uncharacterized protein</fullName>
    </submittedName>
</protein>
<sequence length="118" mass="13048">MCFGEFGDLTNLLLISGSENVDNIKTSKKKVSKNTKENPSGRKLIFEEPAMFENLTKMIARGTRAKRPSKYLKMPYAGIAKAKKSKKKAEVSVPRHEAKGIGDSSKNTIIYLATNKLA</sequence>